<keyword evidence="2 3" id="KW-0378">Hydrolase</keyword>
<dbReference type="AlphaFoldDB" id="A0A7C9M889"/>
<reference evidence="5 6" key="1">
    <citation type="submission" date="2019-12" db="EMBL/GenBank/DDBJ databases">
        <title>Deinococcus sp. HMF7620 Genome sequencing and assembly.</title>
        <authorList>
            <person name="Kang H."/>
            <person name="Kim H."/>
            <person name="Joh K."/>
        </authorList>
    </citation>
    <scope>NUCLEOTIDE SEQUENCE [LARGE SCALE GENOMIC DNA]</scope>
    <source>
        <strain evidence="5 6">HMF7620</strain>
    </source>
</reference>
<dbReference type="Proteomes" id="UP000483286">
    <property type="component" value="Unassembled WGS sequence"/>
</dbReference>
<evidence type="ECO:0000259" key="4">
    <source>
        <dbReference type="PROSITE" id="PS51462"/>
    </source>
</evidence>
<proteinExistence type="inferred from homology"/>
<dbReference type="PANTHER" id="PTHR43046">
    <property type="entry name" value="GDP-MANNOSE MANNOSYL HYDROLASE"/>
    <property type="match status" value="1"/>
</dbReference>
<organism evidence="5 6">
    <name type="scientific">Deinococcus arboris</name>
    <dbReference type="NCBI Taxonomy" id="2682977"/>
    <lineage>
        <taxon>Bacteria</taxon>
        <taxon>Thermotogati</taxon>
        <taxon>Deinococcota</taxon>
        <taxon>Deinococci</taxon>
        <taxon>Deinococcales</taxon>
        <taxon>Deinococcaceae</taxon>
        <taxon>Deinococcus</taxon>
    </lineage>
</organism>
<comment type="caution">
    <text evidence="5">The sequence shown here is derived from an EMBL/GenBank/DDBJ whole genome shotgun (WGS) entry which is preliminary data.</text>
</comment>
<evidence type="ECO:0000256" key="3">
    <source>
        <dbReference type="RuleBase" id="RU003476"/>
    </source>
</evidence>
<comment type="cofactor">
    <cofactor evidence="1">
        <name>Mg(2+)</name>
        <dbReference type="ChEBI" id="CHEBI:18420"/>
    </cofactor>
</comment>
<dbReference type="RefSeq" id="WP_157460484.1">
    <property type="nucleotide sequence ID" value="NZ_WQLB01000028.1"/>
</dbReference>
<evidence type="ECO:0000313" key="5">
    <source>
        <dbReference type="EMBL" id="MVN88425.1"/>
    </source>
</evidence>
<dbReference type="PANTHER" id="PTHR43046:SF2">
    <property type="entry name" value="8-OXO-DGTP DIPHOSPHATASE-RELATED"/>
    <property type="match status" value="1"/>
</dbReference>
<evidence type="ECO:0000313" key="6">
    <source>
        <dbReference type="Proteomes" id="UP000483286"/>
    </source>
</evidence>
<dbReference type="InterPro" id="IPR020476">
    <property type="entry name" value="Nudix_hydrolase"/>
</dbReference>
<gene>
    <name evidence="5" type="ORF">GO986_16915</name>
</gene>
<dbReference type="GO" id="GO:0016787">
    <property type="term" value="F:hydrolase activity"/>
    <property type="evidence" value="ECO:0007669"/>
    <property type="project" value="UniProtKB-KW"/>
</dbReference>
<dbReference type="Pfam" id="PF00293">
    <property type="entry name" value="NUDIX"/>
    <property type="match status" value="1"/>
</dbReference>
<feature type="domain" description="Nudix hydrolase" evidence="4">
    <location>
        <begin position="2"/>
        <end position="128"/>
    </location>
</feature>
<dbReference type="Gene3D" id="3.90.79.10">
    <property type="entry name" value="Nucleoside Triphosphate Pyrophosphohydrolase"/>
    <property type="match status" value="1"/>
</dbReference>
<dbReference type="PRINTS" id="PR00502">
    <property type="entry name" value="NUDIXFAMILY"/>
</dbReference>
<dbReference type="InterPro" id="IPR015797">
    <property type="entry name" value="NUDIX_hydrolase-like_dom_sf"/>
</dbReference>
<dbReference type="InterPro" id="IPR000086">
    <property type="entry name" value="NUDIX_hydrolase_dom"/>
</dbReference>
<name>A0A7C9M889_9DEIO</name>
<accession>A0A7C9M889</accession>
<dbReference type="EMBL" id="WQLB01000028">
    <property type="protein sequence ID" value="MVN88425.1"/>
    <property type="molecule type" value="Genomic_DNA"/>
</dbReference>
<sequence length="146" mass="15547">MSLRQCAAALLVNPSGHLLLVQQQYGLRLWGAPGGVVDEGETPQAAAVRETQEEVGLTVEVTGLVGRYLLQGGGWPDVLAHVFLARVVAGTPRPDPAEVAALGWYPPDQLPGPLLPDLEAALPDWQAGQLGAERTVQRRLTLPPLH</sequence>
<evidence type="ECO:0000256" key="1">
    <source>
        <dbReference type="ARBA" id="ARBA00001946"/>
    </source>
</evidence>
<comment type="similarity">
    <text evidence="3">Belongs to the Nudix hydrolase family.</text>
</comment>
<keyword evidence="6" id="KW-1185">Reference proteome</keyword>
<dbReference type="PROSITE" id="PS00893">
    <property type="entry name" value="NUDIX_BOX"/>
    <property type="match status" value="1"/>
</dbReference>
<dbReference type="SUPFAM" id="SSF55811">
    <property type="entry name" value="Nudix"/>
    <property type="match status" value="1"/>
</dbReference>
<dbReference type="PROSITE" id="PS51462">
    <property type="entry name" value="NUDIX"/>
    <property type="match status" value="1"/>
</dbReference>
<dbReference type="InterPro" id="IPR020084">
    <property type="entry name" value="NUDIX_hydrolase_CS"/>
</dbReference>
<protein>
    <submittedName>
        <fullName evidence="5">NUDIX domain-containing protein</fullName>
    </submittedName>
</protein>
<evidence type="ECO:0000256" key="2">
    <source>
        <dbReference type="ARBA" id="ARBA00022801"/>
    </source>
</evidence>
<dbReference type="CDD" id="cd02883">
    <property type="entry name" value="NUDIX_Hydrolase"/>
    <property type="match status" value="1"/>
</dbReference>